<keyword evidence="4" id="KW-1185">Reference proteome</keyword>
<dbReference type="EMBL" id="AJWJ01000022">
    <property type="protein sequence ID" value="KAF2077700.1"/>
    <property type="molecule type" value="Genomic_DNA"/>
</dbReference>
<dbReference type="AlphaFoldDB" id="A0A8J4V1Z4"/>
<dbReference type="Gene3D" id="2.60.120.470">
    <property type="entry name" value="PITH domain"/>
    <property type="match status" value="1"/>
</dbReference>
<protein>
    <recommendedName>
        <fullName evidence="2">PITH domain-containing protein</fullName>
    </recommendedName>
</protein>
<evidence type="ECO:0000256" key="1">
    <source>
        <dbReference type="ARBA" id="ARBA00025788"/>
    </source>
</evidence>
<dbReference type="Pfam" id="PF06201">
    <property type="entry name" value="PITH"/>
    <property type="match status" value="1"/>
</dbReference>
<organism evidence="3 4">
    <name type="scientific">Polysphondylium violaceum</name>
    <dbReference type="NCBI Taxonomy" id="133409"/>
    <lineage>
        <taxon>Eukaryota</taxon>
        <taxon>Amoebozoa</taxon>
        <taxon>Evosea</taxon>
        <taxon>Eumycetozoa</taxon>
        <taxon>Dictyostelia</taxon>
        <taxon>Dictyosteliales</taxon>
        <taxon>Dictyosteliaceae</taxon>
        <taxon>Polysphondylium</taxon>
    </lineage>
</organism>
<evidence type="ECO:0000313" key="4">
    <source>
        <dbReference type="Proteomes" id="UP000695562"/>
    </source>
</evidence>
<dbReference type="InterPro" id="IPR010400">
    <property type="entry name" value="PITH_dom"/>
</dbReference>
<name>A0A8J4V1Z4_9MYCE</name>
<dbReference type="PANTHER" id="PTHR12175">
    <property type="entry name" value="AD039 HT014 THIOREDOXIN FAMILY TRP26"/>
    <property type="match status" value="1"/>
</dbReference>
<dbReference type="InterPro" id="IPR008979">
    <property type="entry name" value="Galactose-bd-like_sf"/>
</dbReference>
<sequence length="201" mass="22961">MSHQCNDPNHSHDVSDGVEYNLNRFLDTALITCLNEKVKNSAQEIFRDWNDRFETKYFVESNDEELIINIPFNAVAQLKSLIIIGGADNSAPSKMKAYVNKDNIDFGNVESITPTQEWILHTDLEGTISYNVKPTKFNNINLLTLYFPANFGAPTTKIFFIALKGVYTNAKREIVNTVYESRPQMSDHKTENNQFVARDLM</sequence>
<dbReference type="PROSITE" id="PS51532">
    <property type="entry name" value="PITH"/>
    <property type="match status" value="1"/>
</dbReference>
<evidence type="ECO:0000259" key="2">
    <source>
        <dbReference type="PROSITE" id="PS51532"/>
    </source>
</evidence>
<dbReference type="GO" id="GO:0005737">
    <property type="term" value="C:cytoplasm"/>
    <property type="evidence" value="ECO:0007669"/>
    <property type="project" value="UniProtKB-ARBA"/>
</dbReference>
<dbReference type="PANTHER" id="PTHR12175:SF1">
    <property type="entry name" value="PITH DOMAIN-CONTAINING PROTEIN 1"/>
    <property type="match status" value="1"/>
</dbReference>
<evidence type="ECO:0000313" key="3">
    <source>
        <dbReference type="EMBL" id="KAF2077700.1"/>
    </source>
</evidence>
<accession>A0A8J4V1Z4</accession>
<feature type="domain" description="PITH" evidence="2">
    <location>
        <begin position="11"/>
        <end position="183"/>
    </location>
</feature>
<proteinExistence type="inferred from homology"/>
<dbReference type="Proteomes" id="UP000695562">
    <property type="component" value="Unassembled WGS sequence"/>
</dbReference>
<dbReference type="InterPro" id="IPR045099">
    <property type="entry name" value="PITH1-like"/>
</dbReference>
<comment type="caution">
    <text evidence="3">The sequence shown here is derived from an EMBL/GenBank/DDBJ whole genome shotgun (WGS) entry which is preliminary data.</text>
</comment>
<reference evidence="3" key="1">
    <citation type="submission" date="2020-01" db="EMBL/GenBank/DDBJ databases">
        <title>Development of genomics and gene disruption for Polysphondylium violaceum indicates a role for the polyketide synthase stlB in stalk morphogenesis.</title>
        <authorList>
            <person name="Narita B."/>
            <person name="Kawabe Y."/>
            <person name="Kin K."/>
            <person name="Saito T."/>
            <person name="Gibbs R."/>
            <person name="Kuspa A."/>
            <person name="Muzny D."/>
            <person name="Queller D."/>
            <person name="Richards S."/>
            <person name="Strassman J."/>
            <person name="Sucgang R."/>
            <person name="Worley K."/>
            <person name="Schaap P."/>
        </authorList>
    </citation>
    <scope>NUCLEOTIDE SEQUENCE</scope>
    <source>
        <strain evidence="3">QSvi11</strain>
    </source>
</reference>
<dbReference type="OrthoDB" id="2635at2759"/>
<comment type="similarity">
    <text evidence="1">Belongs to the PITHD1 family.</text>
</comment>
<dbReference type="InterPro" id="IPR037047">
    <property type="entry name" value="PITH_dom_sf"/>
</dbReference>
<gene>
    <name evidence="3" type="ORF">CYY_001017</name>
</gene>
<dbReference type="SUPFAM" id="SSF49785">
    <property type="entry name" value="Galactose-binding domain-like"/>
    <property type="match status" value="1"/>
</dbReference>